<dbReference type="EMBL" id="JAHRIN010069207">
    <property type="protein sequence ID" value="MEQ2215955.1"/>
    <property type="molecule type" value="Genomic_DNA"/>
</dbReference>
<comment type="caution">
    <text evidence="1">The sequence shown here is derived from an EMBL/GenBank/DDBJ whole genome shotgun (WGS) entry which is preliminary data.</text>
</comment>
<accession>A0ABV0S5V1</accession>
<proteinExistence type="predicted"/>
<keyword evidence="2" id="KW-1185">Reference proteome</keyword>
<name>A0ABV0S5V1_9TELE</name>
<reference evidence="1 2" key="1">
    <citation type="submission" date="2021-06" db="EMBL/GenBank/DDBJ databases">
        <authorList>
            <person name="Palmer J.M."/>
        </authorList>
    </citation>
    <scope>NUCLEOTIDE SEQUENCE [LARGE SCALE GENOMIC DNA]</scope>
    <source>
        <strain evidence="1 2">XC_2019</strain>
        <tissue evidence="1">Muscle</tissue>
    </source>
</reference>
<gene>
    <name evidence="1" type="ORF">XENOCAPTIV_008434</name>
</gene>
<evidence type="ECO:0000313" key="2">
    <source>
        <dbReference type="Proteomes" id="UP001434883"/>
    </source>
</evidence>
<evidence type="ECO:0000313" key="1">
    <source>
        <dbReference type="EMBL" id="MEQ2215955.1"/>
    </source>
</evidence>
<protein>
    <submittedName>
        <fullName evidence="1">Uncharacterized protein</fullName>
    </submittedName>
</protein>
<sequence length="201" mass="22025">MVLRMLLVLNKSVCLRYVDHDLLPHEEFVGLYRVSETTGQAKVAADVLLRLNVPMSGLRGQTYDGQYKRVLCSLEEMAKSTSNAASTASGLFQHFSRGTTGLSLTLASAVVGELECLNISLQKKTQAVSGMQAAVNHVRSFLKRKRNDKNYLALYEKATTLVDSTESIDPIQVIHSSRFVGKAAVAYPGHSYWGGQDGTQN</sequence>
<organism evidence="1 2">
    <name type="scientific">Xenoophorus captivus</name>
    <dbReference type="NCBI Taxonomy" id="1517983"/>
    <lineage>
        <taxon>Eukaryota</taxon>
        <taxon>Metazoa</taxon>
        <taxon>Chordata</taxon>
        <taxon>Craniata</taxon>
        <taxon>Vertebrata</taxon>
        <taxon>Euteleostomi</taxon>
        <taxon>Actinopterygii</taxon>
        <taxon>Neopterygii</taxon>
        <taxon>Teleostei</taxon>
        <taxon>Neoteleostei</taxon>
        <taxon>Acanthomorphata</taxon>
        <taxon>Ovalentaria</taxon>
        <taxon>Atherinomorphae</taxon>
        <taxon>Cyprinodontiformes</taxon>
        <taxon>Goodeidae</taxon>
        <taxon>Xenoophorus</taxon>
    </lineage>
</organism>
<dbReference type="Proteomes" id="UP001434883">
    <property type="component" value="Unassembled WGS sequence"/>
</dbReference>